<dbReference type="CDD" id="cd06170">
    <property type="entry name" value="LuxR_C_like"/>
    <property type="match status" value="1"/>
</dbReference>
<dbReference type="RefSeq" id="WP_219528002.1">
    <property type="nucleotide sequence ID" value="NZ_JAHKRM010000003.1"/>
</dbReference>
<dbReference type="InterPro" id="IPR000792">
    <property type="entry name" value="Tscrpt_reg_LuxR_C"/>
</dbReference>
<reference evidence="6" key="1">
    <citation type="journal article" date="2019" name="Int. J. Syst. Evol. Microbiol.">
        <title>The Global Catalogue of Microorganisms (GCM) 10K type strain sequencing project: providing services to taxonomists for standard genome sequencing and annotation.</title>
        <authorList>
            <consortium name="The Broad Institute Genomics Platform"/>
            <consortium name="The Broad Institute Genome Sequencing Center for Infectious Disease"/>
            <person name="Wu L."/>
            <person name="Ma J."/>
        </authorList>
    </citation>
    <scope>NUCLEOTIDE SEQUENCE [LARGE SCALE GENOMIC DNA]</scope>
    <source>
        <strain evidence="6">CGMCC 1.15399</strain>
    </source>
</reference>
<dbReference type="PANTHER" id="PTHR44688:SF16">
    <property type="entry name" value="DNA-BINDING TRANSCRIPTIONAL ACTIVATOR DEVR_DOSR"/>
    <property type="match status" value="1"/>
</dbReference>
<feature type="domain" description="HTH luxR-type" evidence="4">
    <location>
        <begin position="678"/>
        <end position="743"/>
    </location>
</feature>
<evidence type="ECO:0000313" key="6">
    <source>
        <dbReference type="Proteomes" id="UP001597097"/>
    </source>
</evidence>
<keyword evidence="3" id="KW-0804">Transcription</keyword>
<dbReference type="InterPro" id="IPR041664">
    <property type="entry name" value="AAA_16"/>
</dbReference>
<dbReference type="PROSITE" id="PS00622">
    <property type="entry name" value="HTH_LUXR_1"/>
    <property type="match status" value="1"/>
</dbReference>
<name>A0ABW4GX52_9ACTN</name>
<dbReference type="SMART" id="SM00421">
    <property type="entry name" value="HTH_LUXR"/>
    <property type="match status" value="1"/>
</dbReference>
<keyword evidence="6" id="KW-1185">Reference proteome</keyword>
<evidence type="ECO:0000256" key="3">
    <source>
        <dbReference type="ARBA" id="ARBA00023163"/>
    </source>
</evidence>
<accession>A0ABW4GX52</accession>
<organism evidence="5 6">
    <name type="scientific">Nonomuraea guangzhouensis</name>
    <dbReference type="NCBI Taxonomy" id="1291555"/>
    <lineage>
        <taxon>Bacteria</taxon>
        <taxon>Bacillati</taxon>
        <taxon>Actinomycetota</taxon>
        <taxon>Actinomycetes</taxon>
        <taxon>Streptosporangiales</taxon>
        <taxon>Streptosporangiaceae</taxon>
        <taxon>Nonomuraea</taxon>
    </lineage>
</organism>
<evidence type="ECO:0000256" key="2">
    <source>
        <dbReference type="ARBA" id="ARBA00023125"/>
    </source>
</evidence>
<proteinExistence type="predicted"/>
<keyword evidence="2" id="KW-0238">DNA-binding</keyword>
<evidence type="ECO:0000313" key="5">
    <source>
        <dbReference type="EMBL" id="MFD1547418.1"/>
    </source>
</evidence>
<evidence type="ECO:0000259" key="4">
    <source>
        <dbReference type="PROSITE" id="PS50043"/>
    </source>
</evidence>
<dbReference type="EMBL" id="JBHUCM010000075">
    <property type="protein sequence ID" value="MFD1547418.1"/>
    <property type="molecule type" value="Genomic_DNA"/>
</dbReference>
<keyword evidence="1" id="KW-0805">Transcription regulation</keyword>
<dbReference type="Proteomes" id="UP001597097">
    <property type="component" value="Unassembled WGS sequence"/>
</dbReference>
<comment type="caution">
    <text evidence="5">The sequence shown here is derived from an EMBL/GenBank/DDBJ whole genome shotgun (WGS) entry which is preliminary data.</text>
</comment>
<gene>
    <name evidence="5" type="ORF">ACFSJ0_61050</name>
</gene>
<dbReference type="PROSITE" id="PS50043">
    <property type="entry name" value="HTH_LUXR_2"/>
    <property type="match status" value="1"/>
</dbReference>
<dbReference type="Pfam" id="PF00196">
    <property type="entry name" value="GerE"/>
    <property type="match status" value="1"/>
</dbReference>
<protein>
    <submittedName>
        <fullName evidence="5">LuxR C-terminal-related transcriptional regulator</fullName>
    </submittedName>
</protein>
<dbReference type="PANTHER" id="PTHR44688">
    <property type="entry name" value="DNA-BINDING TRANSCRIPTIONAL ACTIVATOR DEVR_DOSR"/>
    <property type="match status" value="1"/>
</dbReference>
<evidence type="ECO:0000256" key="1">
    <source>
        <dbReference type="ARBA" id="ARBA00023015"/>
    </source>
</evidence>
<sequence>MTTRECPAGLAGRGRELVLFDEILDEASPAIRAVQISGDPFVGKTSLLHELIRKARERRFTVVEGKAKGGPLALLTDAFDPVLADLSPNGFSVEEVAQLARISPALGEPARSEDMYGLCHAMRILLDRLAGSVGLLLALDDVHRADTQSLAMIDYLLRHPPDTRVIFALAYRTSTGGTRITSMLRQAGHRHLVPIEVKPLSDTDVERILPSGLDPIHRHLVSRDALGNPGLLQSMVQGGVEQAYPDVRFYAADDLVRGTPPAIPDPSIFDFSALSALAWRVACAAAINGDLFEPSVVAAIGNMGEDDVLAGIDELQREGIVSTAGLTGRLRFHHPITRALIYHAADGGWSYGVKRRTLDMPAGHRPSPVTIASCIEQTTAQPAERHEALVEAARATLFTSPASSARWMRNALSRCADTECRLLLGKALTIMGRLDESRVVLTAAWPHLDELTPEARADAVEWCMRTHRLLGRHAFAMDLAGEAFSKQVREVGVLLESAATLVDSSQAAEVDSETMLHPALTHPDPLVQCAALSILADASLRTHCEGAAALYATEAGVLVDAFTDEQLAAKTELLHRLGTTEMRLGWEQSALAHLERGFQLASSRGQLFLFEQFARGLERAHRSQGADGLADRFSRLGAQLAGDNGFTHGHDRGMAVEIELDAAMETVRAKIAADTPVTDDKLSMLSSREAEVAVLVSTGCTNQQIARRLRLSHKTVETYLSRIFKKLEIYSRAQIAHIVGQEGAR</sequence>
<dbReference type="Pfam" id="PF13191">
    <property type="entry name" value="AAA_16"/>
    <property type="match status" value="1"/>
</dbReference>